<name>W4GQM2_APHAT</name>
<protein>
    <submittedName>
        <fullName evidence="2">Uncharacterized protein</fullName>
    </submittedName>
</protein>
<reference evidence="2" key="1">
    <citation type="submission" date="2013-12" db="EMBL/GenBank/DDBJ databases">
        <title>The Genome Sequence of Aphanomyces astaci APO3.</title>
        <authorList>
            <consortium name="The Broad Institute Genomics Platform"/>
            <person name="Russ C."/>
            <person name="Tyler B."/>
            <person name="van West P."/>
            <person name="Dieguez-Uribeondo J."/>
            <person name="Young S.K."/>
            <person name="Zeng Q."/>
            <person name="Gargeya S."/>
            <person name="Fitzgerald M."/>
            <person name="Abouelleil A."/>
            <person name="Alvarado L."/>
            <person name="Chapman S.B."/>
            <person name="Gainer-Dewar J."/>
            <person name="Goldberg J."/>
            <person name="Griggs A."/>
            <person name="Gujja S."/>
            <person name="Hansen M."/>
            <person name="Howarth C."/>
            <person name="Imamovic A."/>
            <person name="Ireland A."/>
            <person name="Larimer J."/>
            <person name="McCowan C."/>
            <person name="Murphy C."/>
            <person name="Pearson M."/>
            <person name="Poon T.W."/>
            <person name="Priest M."/>
            <person name="Roberts A."/>
            <person name="Saif S."/>
            <person name="Shea T."/>
            <person name="Sykes S."/>
            <person name="Wortman J."/>
            <person name="Nusbaum C."/>
            <person name="Birren B."/>
        </authorList>
    </citation>
    <scope>NUCLEOTIDE SEQUENCE [LARGE SCALE GENOMIC DNA]</scope>
    <source>
        <strain evidence="2">APO3</strain>
    </source>
</reference>
<feature type="region of interest" description="Disordered" evidence="1">
    <location>
        <begin position="1"/>
        <end position="35"/>
    </location>
</feature>
<organism evidence="2">
    <name type="scientific">Aphanomyces astaci</name>
    <name type="common">Crayfish plague agent</name>
    <dbReference type="NCBI Taxonomy" id="112090"/>
    <lineage>
        <taxon>Eukaryota</taxon>
        <taxon>Sar</taxon>
        <taxon>Stramenopiles</taxon>
        <taxon>Oomycota</taxon>
        <taxon>Saprolegniomycetes</taxon>
        <taxon>Saprolegniales</taxon>
        <taxon>Verrucalvaceae</taxon>
        <taxon>Aphanomyces</taxon>
    </lineage>
</organism>
<proteinExistence type="predicted"/>
<feature type="compositionally biased region" description="Polar residues" evidence="1">
    <location>
        <begin position="12"/>
        <end position="21"/>
    </location>
</feature>
<evidence type="ECO:0000256" key="1">
    <source>
        <dbReference type="SAM" id="MobiDB-lite"/>
    </source>
</evidence>
<sequence length="83" mass="9204">MLCLGHARASDSLPSRTISPKQHSDGGSRTRPATWRKRPMVRGQLFMAKDAWNLSSSQATWSHSWSPCGTVNTSSRLHIWSPG</sequence>
<dbReference type="EMBL" id="KI913123">
    <property type="protein sequence ID" value="ETV82030.1"/>
    <property type="molecule type" value="Genomic_DNA"/>
</dbReference>
<evidence type="ECO:0000313" key="2">
    <source>
        <dbReference type="EMBL" id="ETV82030.1"/>
    </source>
</evidence>
<dbReference type="GeneID" id="20807553"/>
<dbReference type="VEuPathDB" id="FungiDB:H257_05557"/>
<dbReference type="RefSeq" id="XP_009828767.1">
    <property type="nucleotide sequence ID" value="XM_009830465.1"/>
</dbReference>
<accession>W4GQM2</accession>
<gene>
    <name evidence="2" type="ORF">H257_05557</name>
</gene>
<dbReference type="AlphaFoldDB" id="W4GQM2"/>